<feature type="chain" id="PRO_5012310373" description="DUF1254 domain-containing protein" evidence="1">
    <location>
        <begin position="23"/>
        <end position="346"/>
    </location>
</feature>
<evidence type="ECO:0000313" key="5">
    <source>
        <dbReference type="Proteomes" id="UP000216345"/>
    </source>
</evidence>
<evidence type="ECO:0008006" key="6">
    <source>
        <dbReference type="Google" id="ProtNLM"/>
    </source>
</evidence>
<dbReference type="PANTHER" id="PTHR36509">
    <property type="entry name" value="BLL3101 PROTEIN"/>
    <property type="match status" value="1"/>
</dbReference>
<evidence type="ECO:0000256" key="1">
    <source>
        <dbReference type="SAM" id="SignalP"/>
    </source>
</evidence>
<feature type="signal peptide" evidence="1">
    <location>
        <begin position="1"/>
        <end position="22"/>
    </location>
</feature>
<protein>
    <recommendedName>
        <fullName evidence="6">DUF1254 domain-containing protein</fullName>
    </recommendedName>
</protein>
<dbReference type="OrthoDB" id="9777345at2"/>
<dbReference type="Pfam" id="PF06742">
    <property type="entry name" value="DUF1214"/>
    <property type="match status" value="1"/>
</dbReference>
<proteinExistence type="predicted"/>
<dbReference type="Gene3D" id="2.60.120.600">
    <property type="entry name" value="Domain of unknown function DUF1214, C-terminal domain"/>
    <property type="match status" value="1"/>
</dbReference>
<sequence length="346" mass="38148">MFRLIGISLTVASVLLSSGAYAKNSDRKIPVTVDNFVRAETDRYLAANAETIGVLGKFQHSREPVAIDKQTVIRMNRDTLYSFGVFDLASGPVTLSMPDTGTRYMSMMVVDQDHYLPIVAYGTKPVTLTEQAVGTRYAFVAIRSLVDPNDPKDLAEVHKLQDAIKVSQKNPGKLDLPNWDEESLTDVRNALLSLAKHQTSYHGSFGARGKVDPIRHLIGTASGWGGIPDKDAMYPSFTPEKNDGKTVYILDVPKNVPVKAFWSISVYNAAGFFEKNDYNAYSINNLTATKNADGSVTAQFGGCDGKIPNCLPIVDGWNYTVRLYRPDQSVVSGEWKFPEAKPRLNE</sequence>
<keyword evidence="1" id="KW-0732">Signal</keyword>
<keyword evidence="5" id="KW-1185">Reference proteome</keyword>
<dbReference type="InterPro" id="IPR037050">
    <property type="entry name" value="DUF1254_sf"/>
</dbReference>
<comment type="caution">
    <text evidence="4">The sequence shown here is derived from an EMBL/GenBank/DDBJ whole genome shotgun (WGS) entry which is preliminary data.</text>
</comment>
<dbReference type="AlphaFoldDB" id="A0A256FPZ3"/>
<accession>A0A256FPZ3</accession>
<dbReference type="Gene3D" id="2.60.40.1610">
    <property type="entry name" value="Domain of unknown function DUF1254"/>
    <property type="match status" value="1"/>
</dbReference>
<evidence type="ECO:0000259" key="2">
    <source>
        <dbReference type="Pfam" id="PF06742"/>
    </source>
</evidence>
<dbReference type="Proteomes" id="UP000216345">
    <property type="component" value="Unassembled WGS sequence"/>
</dbReference>
<gene>
    <name evidence="4" type="ORF">CEV32_4133</name>
</gene>
<evidence type="ECO:0000313" key="4">
    <source>
        <dbReference type="EMBL" id="OYR16828.1"/>
    </source>
</evidence>
<dbReference type="InterPro" id="IPR010621">
    <property type="entry name" value="DUF1214"/>
</dbReference>
<dbReference type="PANTHER" id="PTHR36509:SF2">
    <property type="entry name" value="BLL3101 PROTEIN"/>
    <property type="match status" value="1"/>
</dbReference>
<evidence type="ECO:0000259" key="3">
    <source>
        <dbReference type="Pfam" id="PF06863"/>
    </source>
</evidence>
<organism evidence="4 5">
    <name type="scientific">Brucella rhizosphaerae</name>
    <dbReference type="NCBI Taxonomy" id="571254"/>
    <lineage>
        <taxon>Bacteria</taxon>
        <taxon>Pseudomonadati</taxon>
        <taxon>Pseudomonadota</taxon>
        <taxon>Alphaproteobacteria</taxon>
        <taxon>Hyphomicrobiales</taxon>
        <taxon>Brucellaceae</taxon>
        <taxon>Brucella/Ochrobactrum group</taxon>
        <taxon>Brucella</taxon>
    </lineage>
</organism>
<dbReference type="EMBL" id="NNRK01000021">
    <property type="protein sequence ID" value="OYR16828.1"/>
    <property type="molecule type" value="Genomic_DNA"/>
</dbReference>
<reference evidence="4 5" key="1">
    <citation type="submission" date="2017-07" db="EMBL/GenBank/DDBJ databases">
        <title>Phylogenetic study on the rhizospheric bacterium Ochrobactrum sp. A44.</title>
        <authorList>
            <person name="Krzyzanowska D.M."/>
            <person name="Ossowicki A."/>
            <person name="Rajewska M."/>
            <person name="Maciag T."/>
            <person name="Kaczynski Z."/>
            <person name="Czerwicka M."/>
            <person name="Jafra S."/>
        </authorList>
    </citation>
    <scope>NUCLEOTIDE SEQUENCE [LARGE SCALE GENOMIC DNA]</scope>
    <source>
        <strain evidence="4 5">PR17</strain>
    </source>
</reference>
<name>A0A256FPZ3_9HYPH</name>
<dbReference type="SUPFAM" id="SSF160935">
    <property type="entry name" value="VPA0735-like"/>
    <property type="match status" value="1"/>
</dbReference>
<dbReference type="RefSeq" id="WP_094574976.1">
    <property type="nucleotide sequence ID" value="NZ_JBHEEL010000021.1"/>
</dbReference>
<dbReference type="InterPro" id="IPR037049">
    <property type="entry name" value="DUF1214_C_sf"/>
</dbReference>
<dbReference type="Pfam" id="PF06863">
    <property type="entry name" value="DUF1254"/>
    <property type="match status" value="1"/>
</dbReference>
<feature type="domain" description="DUF1254" evidence="3">
    <location>
        <begin position="57"/>
        <end position="112"/>
    </location>
</feature>
<feature type="domain" description="DUF1214" evidence="2">
    <location>
        <begin position="241"/>
        <end position="328"/>
    </location>
</feature>
<dbReference type="InterPro" id="IPR010679">
    <property type="entry name" value="DUF1254"/>
</dbReference>